<proteinExistence type="inferred from homology"/>
<dbReference type="Gene3D" id="3.40.50.10490">
    <property type="entry name" value="Glucose-6-phosphate isomerase like protein, domain 1"/>
    <property type="match status" value="1"/>
</dbReference>
<dbReference type="GO" id="GO:0003735">
    <property type="term" value="F:structural constituent of ribosome"/>
    <property type="evidence" value="ECO:0007669"/>
    <property type="project" value="InterPro"/>
</dbReference>
<comment type="similarity">
    <text evidence="1 5">Belongs to the universal ribosomal protein uS2 family.</text>
</comment>
<evidence type="ECO:0000313" key="6">
    <source>
        <dbReference type="EMBL" id="OGE82712.1"/>
    </source>
</evidence>
<keyword evidence="2 5" id="KW-0689">Ribosomal protein</keyword>
<organism evidence="6 7">
    <name type="scientific">Candidatus Doudnabacteria bacterium RIFCSPHIGHO2_01_FULL_49_9</name>
    <dbReference type="NCBI Taxonomy" id="1817827"/>
    <lineage>
        <taxon>Bacteria</taxon>
        <taxon>Candidatus Doudnaibacteriota</taxon>
    </lineage>
</organism>
<dbReference type="SUPFAM" id="SSF52313">
    <property type="entry name" value="Ribosomal protein S2"/>
    <property type="match status" value="1"/>
</dbReference>
<dbReference type="HAMAP" id="MF_00291_B">
    <property type="entry name" value="Ribosomal_uS2_B"/>
    <property type="match status" value="1"/>
</dbReference>
<dbReference type="GO" id="GO:0015935">
    <property type="term" value="C:small ribosomal subunit"/>
    <property type="evidence" value="ECO:0007669"/>
    <property type="project" value="InterPro"/>
</dbReference>
<evidence type="ECO:0000256" key="2">
    <source>
        <dbReference type="ARBA" id="ARBA00022980"/>
    </source>
</evidence>
<keyword evidence="3 5" id="KW-0687">Ribonucleoprotein</keyword>
<accession>A0A1F5NYL9</accession>
<sequence>MLKTMIEHNVFYGHSKSRTNPKMRPFVLSAKSGVQIVDLMKTMSQLDKAVAMVKDKVRLGGSVLFVGTTPATKFIVKETAQRLQMPYVTTRWLGGTLTNFKTILTRINHFKKLEEDKVAGRLQKYTKKERVMIDVELSKLDRFFRGIVGLDKLPSAVVITELGDGEIAAREAKLTKIPAVAFVNTNRDPDLVKYPIASNDRNSKSVAFLLSHIEKAVVEGRVAKEADAAKLAEKAKAPAVK</sequence>
<evidence type="ECO:0000313" key="7">
    <source>
        <dbReference type="Proteomes" id="UP000176339"/>
    </source>
</evidence>
<evidence type="ECO:0000256" key="3">
    <source>
        <dbReference type="ARBA" id="ARBA00023274"/>
    </source>
</evidence>
<dbReference type="EMBL" id="MFEN01000065">
    <property type="protein sequence ID" value="OGE82712.1"/>
    <property type="molecule type" value="Genomic_DNA"/>
</dbReference>
<dbReference type="CDD" id="cd01425">
    <property type="entry name" value="RPS2"/>
    <property type="match status" value="1"/>
</dbReference>
<dbReference type="InterPro" id="IPR023591">
    <property type="entry name" value="Ribosomal_uS2_flav_dom_sf"/>
</dbReference>
<dbReference type="GO" id="GO:0006412">
    <property type="term" value="P:translation"/>
    <property type="evidence" value="ECO:0007669"/>
    <property type="project" value="UniProtKB-UniRule"/>
</dbReference>
<name>A0A1F5NYL9_9BACT</name>
<comment type="caution">
    <text evidence="6">The sequence shown here is derived from an EMBL/GenBank/DDBJ whole genome shotgun (WGS) entry which is preliminary data.</text>
</comment>
<dbReference type="Gene3D" id="1.10.287.610">
    <property type="entry name" value="Helix hairpin bin"/>
    <property type="match status" value="1"/>
</dbReference>
<dbReference type="NCBIfam" id="TIGR01011">
    <property type="entry name" value="rpsB_bact"/>
    <property type="match status" value="1"/>
</dbReference>
<dbReference type="Proteomes" id="UP000176339">
    <property type="component" value="Unassembled WGS sequence"/>
</dbReference>
<dbReference type="PRINTS" id="PR00395">
    <property type="entry name" value="RIBOSOMALS2"/>
</dbReference>
<evidence type="ECO:0000256" key="5">
    <source>
        <dbReference type="HAMAP-Rule" id="MF_00291"/>
    </source>
</evidence>
<reference evidence="6 7" key="1">
    <citation type="journal article" date="2016" name="Nat. Commun.">
        <title>Thousands of microbial genomes shed light on interconnected biogeochemical processes in an aquifer system.</title>
        <authorList>
            <person name="Anantharaman K."/>
            <person name="Brown C.T."/>
            <person name="Hug L.A."/>
            <person name="Sharon I."/>
            <person name="Castelle C.J."/>
            <person name="Probst A.J."/>
            <person name="Thomas B.C."/>
            <person name="Singh A."/>
            <person name="Wilkins M.J."/>
            <person name="Karaoz U."/>
            <person name="Brodie E.L."/>
            <person name="Williams K.H."/>
            <person name="Hubbard S.S."/>
            <person name="Banfield J.F."/>
        </authorList>
    </citation>
    <scope>NUCLEOTIDE SEQUENCE [LARGE SCALE GENOMIC DNA]</scope>
</reference>
<dbReference type="AlphaFoldDB" id="A0A1F5NYL9"/>
<dbReference type="PANTHER" id="PTHR12534:SF0">
    <property type="entry name" value="SMALL RIBOSOMAL SUBUNIT PROTEIN US2M"/>
    <property type="match status" value="1"/>
</dbReference>
<dbReference type="InterPro" id="IPR005706">
    <property type="entry name" value="Ribosomal_uS2_bac/mit/plastid"/>
</dbReference>
<dbReference type="Pfam" id="PF00318">
    <property type="entry name" value="Ribosomal_S2"/>
    <property type="match status" value="1"/>
</dbReference>
<evidence type="ECO:0000256" key="4">
    <source>
        <dbReference type="ARBA" id="ARBA00035256"/>
    </source>
</evidence>
<evidence type="ECO:0000256" key="1">
    <source>
        <dbReference type="ARBA" id="ARBA00006242"/>
    </source>
</evidence>
<gene>
    <name evidence="5" type="primary">rpsB</name>
    <name evidence="6" type="ORF">A2846_01505</name>
</gene>
<dbReference type="InterPro" id="IPR001865">
    <property type="entry name" value="Ribosomal_uS2"/>
</dbReference>
<protein>
    <recommendedName>
        <fullName evidence="4 5">Small ribosomal subunit protein uS2</fullName>
    </recommendedName>
</protein>
<dbReference type="PANTHER" id="PTHR12534">
    <property type="entry name" value="30S RIBOSOMAL PROTEIN S2 PROKARYOTIC AND ORGANELLAR"/>
    <property type="match status" value="1"/>
</dbReference>